<sequence length="302" mass="33849">MYISESLLKATHDDQGYVLVPDLIPSDLLPALRAACDRVNAKTRTGAWPHRRTVGKQFPPFDDAHPDSWGVQHVMHPALGEPVFAQWYTSEGVRTVSAALLGCDVGSLQMGRNAELINPLNHDFALRWHRDDVQENATPEEERKALASWSRGTYPSALYEDACLYLVPKSHKVPRTDEQRAHSTTLEPPRDPLAMPGAIRLVLQCKYMLTTLSITGETVFYNSNILHCATYDAKQRRATLHATMGDTRGGSTRARNVLQHGLEWMQEKRFRETLDEAGQRMLDALIEMRNGVQGEVGYSLTG</sequence>
<dbReference type="SUPFAM" id="SSF51197">
    <property type="entry name" value="Clavaminate synthase-like"/>
    <property type="match status" value="1"/>
</dbReference>
<dbReference type="PANTHER" id="PTHR40470:SF1">
    <property type="entry name" value="PHYTANOYL-COA DIOXYGENASE FAMILY PROTEIN (AFU_ORTHOLOGUE AFUA_2G15850)"/>
    <property type="match status" value="1"/>
</dbReference>
<gene>
    <name evidence="1" type="ORF">L210DRAFT_3385804</name>
</gene>
<reference evidence="1" key="1">
    <citation type="submission" date="2019-10" db="EMBL/GenBank/DDBJ databases">
        <authorList>
            <consortium name="DOE Joint Genome Institute"/>
            <person name="Kuo A."/>
            <person name="Miyauchi S."/>
            <person name="Kiss E."/>
            <person name="Drula E."/>
            <person name="Kohler A."/>
            <person name="Sanchez-Garcia M."/>
            <person name="Andreopoulos B."/>
            <person name="Barry K.W."/>
            <person name="Bonito G."/>
            <person name="Buee M."/>
            <person name="Carver A."/>
            <person name="Chen C."/>
            <person name="Cichocki N."/>
            <person name="Clum A."/>
            <person name="Culley D."/>
            <person name="Crous P.W."/>
            <person name="Fauchery L."/>
            <person name="Girlanda M."/>
            <person name="Hayes R."/>
            <person name="Keri Z."/>
            <person name="LaButti K."/>
            <person name="Lipzen A."/>
            <person name="Lombard V."/>
            <person name="Magnuson J."/>
            <person name="Maillard F."/>
            <person name="Morin E."/>
            <person name="Murat C."/>
            <person name="Nolan M."/>
            <person name="Ohm R."/>
            <person name="Pangilinan J."/>
            <person name="Pereira M."/>
            <person name="Perotto S."/>
            <person name="Peter M."/>
            <person name="Riley R."/>
            <person name="Sitrit Y."/>
            <person name="Stielow B."/>
            <person name="Szollosi G."/>
            <person name="Zifcakova L."/>
            <person name="Stursova M."/>
            <person name="Spatafora J.W."/>
            <person name="Tedersoo L."/>
            <person name="Vaario L.-M."/>
            <person name="Yamada A."/>
            <person name="Yan M."/>
            <person name="Wang P."/>
            <person name="Xu J."/>
            <person name="Bruns T."/>
            <person name="Baldrian P."/>
            <person name="Vilgalys R."/>
            <person name="Henrissat B."/>
            <person name="Grigoriev I.V."/>
            <person name="Hibbett D."/>
            <person name="Nagy L.G."/>
            <person name="Martin F.M."/>
        </authorList>
    </citation>
    <scope>NUCLEOTIDE SEQUENCE</scope>
    <source>
        <strain evidence="1">BED1</strain>
    </source>
</reference>
<accession>A0AAD4C7J8</accession>
<dbReference type="InterPro" id="IPR008775">
    <property type="entry name" value="Phytyl_CoA_dOase-like"/>
</dbReference>
<proteinExistence type="predicted"/>
<protein>
    <submittedName>
        <fullName evidence="1">Uncharacterized protein</fullName>
    </submittedName>
</protein>
<organism evidence="1 2">
    <name type="scientific">Boletus edulis BED1</name>
    <dbReference type="NCBI Taxonomy" id="1328754"/>
    <lineage>
        <taxon>Eukaryota</taxon>
        <taxon>Fungi</taxon>
        <taxon>Dikarya</taxon>
        <taxon>Basidiomycota</taxon>
        <taxon>Agaricomycotina</taxon>
        <taxon>Agaricomycetes</taxon>
        <taxon>Agaricomycetidae</taxon>
        <taxon>Boletales</taxon>
        <taxon>Boletineae</taxon>
        <taxon>Boletaceae</taxon>
        <taxon>Boletoideae</taxon>
        <taxon>Boletus</taxon>
    </lineage>
</organism>
<evidence type="ECO:0000313" key="2">
    <source>
        <dbReference type="Proteomes" id="UP001194468"/>
    </source>
</evidence>
<evidence type="ECO:0000313" key="1">
    <source>
        <dbReference type="EMBL" id="KAF8451090.1"/>
    </source>
</evidence>
<dbReference type="Proteomes" id="UP001194468">
    <property type="component" value="Unassembled WGS sequence"/>
</dbReference>
<comment type="caution">
    <text evidence="1">The sequence shown here is derived from an EMBL/GenBank/DDBJ whole genome shotgun (WGS) entry which is preliminary data.</text>
</comment>
<name>A0AAD4C7J8_BOLED</name>
<dbReference type="Pfam" id="PF05721">
    <property type="entry name" value="PhyH"/>
    <property type="match status" value="1"/>
</dbReference>
<dbReference type="Gene3D" id="2.60.120.620">
    <property type="entry name" value="q2cbj1_9rhob like domain"/>
    <property type="match status" value="1"/>
</dbReference>
<keyword evidence="2" id="KW-1185">Reference proteome</keyword>
<dbReference type="EMBL" id="WHUW01000002">
    <property type="protein sequence ID" value="KAF8451090.1"/>
    <property type="molecule type" value="Genomic_DNA"/>
</dbReference>
<dbReference type="PANTHER" id="PTHR40470">
    <property type="entry name" value="PHYTANOYL-COA DIOXYGENASE FAMILY PROTEIN (AFU_ORTHOLOGUE AFUA_2G15850)"/>
    <property type="match status" value="1"/>
</dbReference>
<reference evidence="1" key="2">
    <citation type="journal article" date="2020" name="Nat. Commun.">
        <title>Large-scale genome sequencing of mycorrhizal fungi provides insights into the early evolution of symbiotic traits.</title>
        <authorList>
            <person name="Miyauchi S."/>
            <person name="Kiss E."/>
            <person name="Kuo A."/>
            <person name="Drula E."/>
            <person name="Kohler A."/>
            <person name="Sanchez-Garcia M."/>
            <person name="Morin E."/>
            <person name="Andreopoulos B."/>
            <person name="Barry K.W."/>
            <person name="Bonito G."/>
            <person name="Buee M."/>
            <person name="Carver A."/>
            <person name="Chen C."/>
            <person name="Cichocki N."/>
            <person name="Clum A."/>
            <person name="Culley D."/>
            <person name="Crous P.W."/>
            <person name="Fauchery L."/>
            <person name="Girlanda M."/>
            <person name="Hayes R.D."/>
            <person name="Keri Z."/>
            <person name="LaButti K."/>
            <person name="Lipzen A."/>
            <person name="Lombard V."/>
            <person name="Magnuson J."/>
            <person name="Maillard F."/>
            <person name="Murat C."/>
            <person name="Nolan M."/>
            <person name="Ohm R.A."/>
            <person name="Pangilinan J."/>
            <person name="Pereira M.F."/>
            <person name="Perotto S."/>
            <person name="Peter M."/>
            <person name="Pfister S."/>
            <person name="Riley R."/>
            <person name="Sitrit Y."/>
            <person name="Stielow J.B."/>
            <person name="Szollosi G."/>
            <person name="Zifcakova L."/>
            <person name="Stursova M."/>
            <person name="Spatafora J.W."/>
            <person name="Tedersoo L."/>
            <person name="Vaario L.M."/>
            <person name="Yamada A."/>
            <person name="Yan M."/>
            <person name="Wang P."/>
            <person name="Xu J."/>
            <person name="Bruns T."/>
            <person name="Baldrian P."/>
            <person name="Vilgalys R."/>
            <person name="Dunand C."/>
            <person name="Henrissat B."/>
            <person name="Grigoriev I.V."/>
            <person name="Hibbett D."/>
            <person name="Nagy L.G."/>
            <person name="Martin F.M."/>
        </authorList>
    </citation>
    <scope>NUCLEOTIDE SEQUENCE</scope>
    <source>
        <strain evidence="1">BED1</strain>
    </source>
</reference>
<dbReference type="AlphaFoldDB" id="A0AAD4C7J8"/>